<dbReference type="GO" id="GO:0006508">
    <property type="term" value="P:proteolysis"/>
    <property type="evidence" value="ECO:0007669"/>
    <property type="project" value="UniProtKB-KW"/>
</dbReference>
<evidence type="ECO:0000256" key="3">
    <source>
        <dbReference type="ARBA" id="ARBA00022807"/>
    </source>
</evidence>
<keyword evidence="3" id="KW-0788">Thiol protease</keyword>
<keyword evidence="2" id="KW-0378">Hydrolase</keyword>
<evidence type="ECO:0000259" key="5">
    <source>
        <dbReference type="Pfam" id="PF03543"/>
    </source>
</evidence>
<proteinExistence type="predicted"/>
<dbReference type="RefSeq" id="WP_029084616.1">
    <property type="nucleotide sequence ID" value="NZ_CP088285.1"/>
</dbReference>
<evidence type="ECO:0000256" key="2">
    <source>
        <dbReference type="ARBA" id="ARBA00022801"/>
    </source>
</evidence>
<feature type="region of interest" description="Disordered" evidence="4">
    <location>
        <begin position="124"/>
        <end position="156"/>
    </location>
</feature>
<dbReference type="SUPFAM" id="SSF54001">
    <property type="entry name" value="Cysteine proteinases"/>
    <property type="match status" value="1"/>
</dbReference>
<dbReference type="AlphaFoldDB" id="A0A973VXA0"/>
<dbReference type="Gene3D" id="3.90.70.20">
    <property type="match status" value="1"/>
</dbReference>
<feature type="compositionally biased region" description="Polar residues" evidence="4">
    <location>
        <begin position="125"/>
        <end position="144"/>
    </location>
</feature>
<dbReference type="InterPro" id="IPR006473">
    <property type="entry name" value="Peptidase_C58_Yopt"/>
</dbReference>
<dbReference type="Pfam" id="PF03543">
    <property type="entry name" value="Peptidase_C58"/>
    <property type="match status" value="1"/>
</dbReference>
<reference evidence="6" key="1">
    <citation type="submission" date="2020-06" db="EMBL/GenBank/DDBJ databases">
        <title>Whole Genome Sequence of Bradyrhizobium sp. Strain 1S1.</title>
        <authorList>
            <person name="Bromfield E.S.P."/>
            <person name="Cloutier S."/>
        </authorList>
    </citation>
    <scope>NUCLEOTIDE SEQUENCE [LARGE SCALE GENOMIC DNA]</scope>
    <source>
        <strain evidence="6">1S1</strain>
    </source>
</reference>
<comment type="caution">
    <text evidence="6">The sequence shown here is derived from an EMBL/GenBank/DDBJ whole genome shotgun (WGS) entry which is preliminary data.</text>
</comment>
<feature type="compositionally biased region" description="Low complexity" evidence="4">
    <location>
        <begin position="66"/>
        <end position="82"/>
    </location>
</feature>
<keyword evidence="1 6" id="KW-0645">Protease</keyword>
<dbReference type="GO" id="GO:0004197">
    <property type="term" value="F:cysteine-type endopeptidase activity"/>
    <property type="evidence" value="ECO:0007669"/>
    <property type="project" value="InterPro"/>
</dbReference>
<feature type="compositionally biased region" description="Basic and acidic residues" evidence="4">
    <location>
        <begin position="145"/>
        <end position="156"/>
    </location>
</feature>
<protein>
    <submittedName>
        <fullName evidence="6">YopT-type cysteine protease domain-containing protein</fullName>
    </submittedName>
</protein>
<gene>
    <name evidence="6" type="ORF">HAP48_010550</name>
</gene>
<dbReference type="NCBIfam" id="TIGR01586">
    <property type="entry name" value="yopT_cys_prot"/>
    <property type="match status" value="1"/>
</dbReference>
<dbReference type="EMBL" id="JAAOLE020000001">
    <property type="protein sequence ID" value="NVI43441.1"/>
    <property type="molecule type" value="Genomic_DNA"/>
</dbReference>
<organism evidence="6">
    <name type="scientific">Bradyrhizobium septentrionale</name>
    <dbReference type="NCBI Taxonomy" id="1404411"/>
    <lineage>
        <taxon>Bacteria</taxon>
        <taxon>Pseudomonadati</taxon>
        <taxon>Pseudomonadota</taxon>
        <taxon>Alphaproteobacteria</taxon>
        <taxon>Hyphomicrobiales</taxon>
        <taxon>Nitrobacteraceae</taxon>
        <taxon>Bradyrhizobium</taxon>
    </lineage>
</organism>
<dbReference type="CDD" id="cd20497">
    <property type="entry name" value="C58_YopT-like"/>
    <property type="match status" value="1"/>
</dbReference>
<evidence type="ECO:0000313" key="6">
    <source>
        <dbReference type="EMBL" id="NVI43441.1"/>
    </source>
</evidence>
<feature type="compositionally biased region" description="Polar residues" evidence="4">
    <location>
        <begin position="1"/>
        <end position="29"/>
    </location>
</feature>
<sequence length="272" mass="29764">MYDRISSSSTRTSQADELSQSVDSGSFTETLAHLSPQWNSQPGELPDKMGACCSKPHTSDENDVRTSSASDPSTSAPESPATSLFDYRTADLRDANVDGICVGLTAEWFRNLNNSPPTRMRALTPGSQTHASAAERQQQYQNLKDQLRSRGADSSHADLRAQNAILEEAGLEPAGEEKRFAFGKSSNVERMVNEINKDRSNHLLSLYFAEGGAHTVATSASNGTTTLFDPNYGEFTVRSDPNQMALLLQSLADRYRNPNGQHLSTITTQRMQ</sequence>
<dbReference type="InterPro" id="IPR038765">
    <property type="entry name" value="Papain-like_cys_pep_sf"/>
</dbReference>
<evidence type="ECO:0000256" key="4">
    <source>
        <dbReference type="SAM" id="MobiDB-lite"/>
    </source>
</evidence>
<name>A0A973VXA0_9BRAD</name>
<accession>A0A973VXA0</accession>
<feature type="domain" description="Peptidase C58 YopT-type" evidence="5">
    <location>
        <begin position="82"/>
        <end position="270"/>
    </location>
</feature>
<evidence type="ECO:0000256" key="1">
    <source>
        <dbReference type="ARBA" id="ARBA00022670"/>
    </source>
</evidence>
<feature type="region of interest" description="Disordered" evidence="4">
    <location>
        <begin position="1"/>
        <end position="82"/>
    </location>
</feature>